<sequence length="275" mass="32894">MSEKLNPFEKIRGGTKYYQPNDFDSFDKVKVDNFSLARTICPEGVKLDPDYDMDEEERPIENPFIVPHKHSILFTGSDDFVVTDLDHIMGVMILYKFSLSKFKFKDLHKNIYEFNKNYFNLEKINLDRKAYVLQIINYPESINTLKRNKNLFWEINELNFDCHVNINNIVNNIDKFQKILRSLRELDLYSLGYLQQVVDDPDSLEVLRRHLTKFYKLNLLGLNQKDYIKKVIEVPPIIRDITRNRFALLRLNKMRLNKKIYIEKLLQDPNLIKFF</sequence>
<evidence type="ECO:0000313" key="2">
    <source>
        <dbReference type="Proteomes" id="UP000094329"/>
    </source>
</evidence>
<reference evidence="1 2" key="1">
    <citation type="submission" date="2016-08" db="EMBL/GenBank/DDBJ databases">
        <title>Draft genome sequence of Candidatus Piscirickettsia litoralis, from seawater.</title>
        <authorList>
            <person name="Wan X."/>
            <person name="Lee A.J."/>
            <person name="Hou S."/>
            <person name="Donachie S.P."/>
        </authorList>
    </citation>
    <scope>NUCLEOTIDE SEQUENCE [LARGE SCALE GENOMIC DNA]</scope>
    <source>
        <strain evidence="1 2">Y2</strain>
    </source>
</reference>
<organism evidence="1 2">
    <name type="scientific">Piscirickettsia litoralis</name>
    <dbReference type="NCBI Taxonomy" id="1891921"/>
    <lineage>
        <taxon>Bacteria</taxon>
        <taxon>Pseudomonadati</taxon>
        <taxon>Pseudomonadota</taxon>
        <taxon>Gammaproteobacteria</taxon>
        <taxon>Thiotrichales</taxon>
        <taxon>Piscirickettsiaceae</taxon>
        <taxon>Piscirickettsia</taxon>
    </lineage>
</organism>
<gene>
    <name evidence="1" type="ORF">BGC07_15330</name>
</gene>
<accession>A0ABX2ZYM2</accession>
<dbReference type="Proteomes" id="UP000094329">
    <property type="component" value="Unassembled WGS sequence"/>
</dbReference>
<protein>
    <submittedName>
        <fullName evidence="1">Uncharacterized protein</fullName>
    </submittedName>
</protein>
<proteinExistence type="predicted"/>
<name>A0ABX2ZYM2_9GAMM</name>
<comment type="caution">
    <text evidence="1">The sequence shown here is derived from an EMBL/GenBank/DDBJ whole genome shotgun (WGS) entry which is preliminary data.</text>
</comment>
<dbReference type="EMBL" id="MDTU01000002">
    <property type="protein sequence ID" value="ODN41484.1"/>
    <property type="molecule type" value="Genomic_DNA"/>
</dbReference>
<evidence type="ECO:0000313" key="1">
    <source>
        <dbReference type="EMBL" id="ODN41484.1"/>
    </source>
</evidence>
<keyword evidence="2" id="KW-1185">Reference proteome</keyword>
<dbReference type="RefSeq" id="WP_069313949.1">
    <property type="nucleotide sequence ID" value="NZ_MDTU01000002.1"/>
</dbReference>